<dbReference type="OrthoDB" id="9803035at2"/>
<dbReference type="AlphaFoldDB" id="A0A221SXY8"/>
<dbReference type="Proteomes" id="UP000259030">
    <property type="component" value="Chromosome"/>
</dbReference>
<organism evidence="4 5">
    <name type="scientific">Deinococcus ficus</name>
    <dbReference type="NCBI Taxonomy" id="317577"/>
    <lineage>
        <taxon>Bacteria</taxon>
        <taxon>Thermotogati</taxon>
        <taxon>Deinococcota</taxon>
        <taxon>Deinococci</taxon>
        <taxon>Deinococcales</taxon>
        <taxon>Deinococcaceae</taxon>
        <taxon>Deinococcus</taxon>
    </lineage>
</organism>
<protein>
    <submittedName>
        <fullName evidence="4">Glycerol acyltransferase</fullName>
    </submittedName>
</protein>
<dbReference type="InterPro" id="IPR002123">
    <property type="entry name" value="Plipid/glycerol_acylTrfase"/>
</dbReference>
<evidence type="ECO:0000256" key="1">
    <source>
        <dbReference type="ARBA" id="ARBA00022679"/>
    </source>
</evidence>
<reference evidence="4 5" key="1">
    <citation type="submission" date="2017-05" db="EMBL/GenBank/DDBJ databases">
        <title>The complete genome sequence of Deinococcus ficus isolated from the rhizosphere of the Ficus religiosa L. in Taiwan.</title>
        <authorList>
            <person name="Wu K.-M."/>
            <person name="Liao T.-L."/>
            <person name="Liu Y.-M."/>
            <person name="Young C.-C."/>
            <person name="Tsai S.-F."/>
        </authorList>
    </citation>
    <scope>NUCLEOTIDE SEQUENCE [LARGE SCALE GENOMIC DNA]</scope>
    <source>
        <strain evidence="4 5">CC-FR2-10</strain>
    </source>
</reference>
<evidence type="ECO:0000313" key="4">
    <source>
        <dbReference type="EMBL" id="ASN81503.1"/>
    </source>
</evidence>
<dbReference type="EMBL" id="CP021081">
    <property type="protein sequence ID" value="ASN81503.1"/>
    <property type="molecule type" value="Genomic_DNA"/>
</dbReference>
<gene>
    <name evidence="4" type="ORF">DFI_11295</name>
</gene>
<keyword evidence="1 4" id="KW-0808">Transferase</keyword>
<dbReference type="GO" id="GO:0003841">
    <property type="term" value="F:1-acylglycerol-3-phosphate O-acyltransferase activity"/>
    <property type="evidence" value="ECO:0007669"/>
    <property type="project" value="TreeGrafter"/>
</dbReference>
<dbReference type="Pfam" id="PF01553">
    <property type="entry name" value="Acyltransferase"/>
    <property type="match status" value="1"/>
</dbReference>
<evidence type="ECO:0000256" key="2">
    <source>
        <dbReference type="ARBA" id="ARBA00023315"/>
    </source>
</evidence>
<feature type="domain" description="Phospholipid/glycerol acyltransferase" evidence="3">
    <location>
        <begin position="44"/>
        <end position="154"/>
    </location>
</feature>
<dbReference type="PANTHER" id="PTHR10434">
    <property type="entry name" value="1-ACYL-SN-GLYCEROL-3-PHOSPHATE ACYLTRANSFERASE"/>
    <property type="match status" value="1"/>
</dbReference>
<dbReference type="PANTHER" id="PTHR10434:SF9">
    <property type="entry name" value="PHOSPHOLIPID_GLYCEROL ACYLTRANSFERASE DOMAIN-CONTAINING PROTEIN"/>
    <property type="match status" value="1"/>
</dbReference>
<evidence type="ECO:0000313" key="5">
    <source>
        <dbReference type="Proteomes" id="UP000259030"/>
    </source>
</evidence>
<keyword evidence="5" id="KW-1185">Reference proteome</keyword>
<name>A0A221SXY8_9DEIO</name>
<evidence type="ECO:0000259" key="3">
    <source>
        <dbReference type="SMART" id="SM00563"/>
    </source>
</evidence>
<dbReference type="STRING" id="317577.GCA_000419625_01666"/>
<dbReference type="CDD" id="cd07988">
    <property type="entry name" value="LPLAT_ABO13168-like"/>
    <property type="match status" value="1"/>
</dbReference>
<proteinExistence type="predicted"/>
<dbReference type="SUPFAM" id="SSF69593">
    <property type="entry name" value="Glycerol-3-phosphate (1)-acyltransferase"/>
    <property type="match status" value="1"/>
</dbReference>
<dbReference type="KEGG" id="dfc:DFI_11295"/>
<dbReference type="GO" id="GO:0006654">
    <property type="term" value="P:phosphatidic acid biosynthetic process"/>
    <property type="evidence" value="ECO:0007669"/>
    <property type="project" value="TreeGrafter"/>
</dbReference>
<accession>A0A221SXY8</accession>
<dbReference type="SMART" id="SM00563">
    <property type="entry name" value="PlsC"/>
    <property type="match status" value="1"/>
</dbReference>
<sequence>MPVTPPPVTWPDHPPTLMSRLGTRALRLIGWTPVLAPPPARKLVACVAPHTSNWDFWPGIFWVWATRSPVKFVAKHSLFRFPAGVFMRAVGGVPLDRRRAGGNFVDAVVDMIAAQKEIMLVVAPEGTRDRTEHWKTGFYYMALEAGTPIAVTVLDWGRRRVGVVGYVQPTGDIEADFAAIRELMRGVKAHTPADFGPIVPRPADPAKTGG</sequence>
<keyword evidence="2 4" id="KW-0012">Acyltransferase</keyword>